<protein>
    <submittedName>
        <fullName evidence="2">YD repeat-containing protein</fullName>
    </submittedName>
</protein>
<gene>
    <name evidence="2" type="ORF">BKA23_3411</name>
</gene>
<feature type="region of interest" description="Disordered" evidence="1">
    <location>
        <begin position="31"/>
        <end position="52"/>
    </location>
</feature>
<evidence type="ECO:0000313" key="2">
    <source>
        <dbReference type="EMBL" id="TWE07398.1"/>
    </source>
</evidence>
<organism evidence="2 3">
    <name type="scientific">Rudaeicoccus suwonensis</name>
    <dbReference type="NCBI Taxonomy" id="657409"/>
    <lineage>
        <taxon>Bacteria</taxon>
        <taxon>Bacillati</taxon>
        <taxon>Actinomycetota</taxon>
        <taxon>Actinomycetes</taxon>
        <taxon>Micrococcales</taxon>
        <taxon>Dermacoccaceae</taxon>
        <taxon>Rudaeicoccus</taxon>
    </lineage>
</organism>
<evidence type="ECO:0000256" key="1">
    <source>
        <dbReference type="SAM" id="MobiDB-lite"/>
    </source>
</evidence>
<keyword evidence="3" id="KW-1185">Reference proteome</keyword>
<proteinExistence type="predicted"/>
<dbReference type="AlphaFoldDB" id="A0A561DVK8"/>
<reference evidence="2 3" key="1">
    <citation type="submission" date="2019-06" db="EMBL/GenBank/DDBJ databases">
        <title>Sequencing the genomes of 1000 actinobacteria strains.</title>
        <authorList>
            <person name="Klenk H.-P."/>
        </authorList>
    </citation>
    <scope>NUCLEOTIDE SEQUENCE [LARGE SCALE GENOMIC DNA]</scope>
    <source>
        <strain evidence="2 3">DSM 19560</strain>
    </source>
</reference>
<comment type="caution">
    <text evidence="2">The sequence shown here is derived from an EMBL/GenBank/DDBJ whole genome shotgun (WGS) entry which is preliminary data.</text>
</comment>
<dbReference type="Proteomes" id="UP000318297">
    <property type="component" value="Unassembled WGS sequence"/>
</dbReference>
<sequence length="52" mass="5411">MYTGAYDEAGALVTQNLPGKITATTVTNELNQPTGLTYTGQITPPCHPTTGT</sequence>
<name>A0A561DVK8_9MICO</name>
<accession>A0A561DVK8</accession>
<feature type="compositionally biased region" description="Polar residues" evidence="1">
    <location>
        <begin position="31"/>
        <end position="42"/>
    </location>
</feature>
<dbReference type="EMBL" id="VIVQ01000005">
    <property type="protein sequence ID" value="TWE07398.1"/>
    <property type="molecule type" value="Genomic_DNA"/>
</dbReference>
<evidence type="ECO:0000313" key="3">
    <source>
        <dbReference type="Proteomes" id="UP000318297"/>
    </source>
</evidence>